<evidence type="ECO:0000313" key="2">
    <source>
        <dbReference type="EMBL" id="KAG2204047.1"/>
    </source>
</evidence>
<protein>
    <submittedName>
        <fullName evidence="2">Uncharacterized protein</fullName>
    </submittedName>
</protein>
<dbReference type="EMBL" id="JAEPRD010000047">
    <property type="protein sequence ID" value="KAG2204047.1"/>
    <property type="molecule type" value="Genomic_DNA"/>
</dbReference>
<organism evidence="2 3">
    <name type="scientific">Mucor saturninus</name>
    <dbReference type="NCBI Taxonomy" id="64648"/>
    <lineage>
        <taxon>Eukaryota</taxon>
        <taxon>Fungi</taxon>
        <taxon>Fungi incertae sedis</taxon>
        <taxon>Mucoromycota</taxon>
        <taxon>Mucoromycotina</taxon>
        <taxon>Mucoromycetes</taxon>
        <taxon>Mucorales</taxon>
        <taxon>Mucorineae</taxon>
        <taxon>Mucoraceae</taxon>
        <taxon>Mucor</taxon>
    </lineage>
</organism>
<dbReference type="AlphaFoldDB" id="A0A8H7R3Z6"/>
<comment type="caution">
    <text evidence="2">The sequence shown here is derived from an EMBL/GenBank/DDBJ whole genome shotgun (WGS) entry which is preliminary data.</text>
</comment>
<proteinExistence type="predicted"/>
<keyword evidence="3" id="KW-1185">Reference proteome</keyword>
<feature type="region of interest" description="Disordered" evidence="1">
    <location>
        <begin position="64"/>
        <end position="106"/>
    </location>
</feature>
<accession>A0A8H7R3Z6</accession>
<evidence type="ECO:0000313" key="3">
    <source>
        <dbReference type="Proteomes" id="UP000603453"/>
    </source>
</evidence>
<gene>
    <name evidence="2" type="ORF">INT47_007041</name>
</gene>
<dbReference type="Proteomes" id="UP000603453">
    <property type="component" value="Unassembled WGS sequence"/>
</dbReference>
<evidence type="ECO:0000256" key="1">
    <source>
        <dbReference type="SAM" id="MobiDB-lite"/>
    </source>
</evidence>
<feature type="compositionally biased region" description="Low complexity" evidence="1">
    <location>
        <begin position="75"/>
        <end position="96"/>
    </location>
</feature>
<sequence>MITIAEFSTLQKPDTVDNITYEKPNAYDEDPPVVITASRHNSRSSKMTVDSYASRYFQRRGPTAITCFSTPPPSTTISPVTTTNSSGNYYSPNTPMESPPPSPKSCIKRQERKYNTKVDYRNITSFILSQPIPTTQTHFRHHHEDVLTIDNETPSSPKNSVIGVETMKKSTDIAAAAAALLSNDSNIVSSFFLQQNKRRGPKIRNITTTAPHKKLSTNPNSNVITYSFRKSSTLTPDQHEIFLHIDHPDEDDEDVMVYRKIQPHSYIWGGLQSMLYSNRNDGQGIKVAEARRNALKNDIVIEAADYENSLIEDITQPYIDNIRNIPATNNIHCHKLIKKSQSNILFEYEIWFHGSLMRWRRPSLLSHDFTCEIKLTRQDTKLFHQKNRGRFHAAKDDGFIDSDSDDDDDDHDSHTHKTCRRWKLVAEFDSHTMSFVNKELGMLSIDLDMLNQVEKENCNLLEANIVMTCCTLIDLIRSIMGK</sequence>
<reference evidence="2" key="1">
    <citation type="submission" date="2020-12" db="EMBL/GenBank/DDBJ databases">
        <title>Metabolic potential, ecology and presence of endohyphal bacteria is reflected in genomic diversity of Mucoromycotina.</title>
        <authorList>
            <person name="Muszewska A."/>
            <person name="Okrasinska A."/>
            <person name="Steczkiewicz K."/>
            <person name="Drgas O."/>
            <person name="Orlowska M."/>
            <person name="Perlinska-Lenart U."/>
            <person name="Aleksandrzak-Piekarczyk T."/>
            <person name="Szatraj K."/>
            <person name="Zielenkiewicz U."/>
            <person name="Pilsyk S."/>
            <person name="Malc E."/>
            <person name="Mieczkowski P."/>
            <person name="Kruszewska J.S."/>
            <person name="Biernat P."/>
            <person name="Pawlowska J."/>
        </authorList>
    </citation>
    <scope>NUCLEOTIDE SEQUENCE</scope>
    <source>
        <strain evidence="2">WA0000017839</strain>
    </source>
</reference>
<name>A0A8H7R3Z6_9FUNG</name>
<dbReference type="OrthoDB" id="2276251at2759"/>